<gene>
    <name evidence="1" type="ORF">E1298_27370</name>
</gene>
<dbReference type="Proteomes" id="UP000294513">
    <property type="component" value="Unassembled WGS sequence"/>
</dbReference>
<keyword evidence="2" id="KW-1185">Reference proteome</keyword>
<reference evidence="1 2" key="1">
    <citation type="submission" date="2019-03" db="EMBL/GenBank/DDBJ databases">
        <title>Draft genome sequences of novel Actinobacteria.</title>
        <authorList>
            <person name="Sahin N."/>
            <person name="Ay H."/>
            <person name="Saygin H."/>
        </authorList>
    </citation>
    <scope>NUCLEOTIDE SEQUENCE [LARGE SCALE GENOMIC DNA]</scope>
    <source>
        <strain evidence="1 2">H3C3</strain>
    </source>
</reference>
<comment type="caution">
    <text evidence="1">The sequence shown here is derived from an EMBL/GenBank/DDBJ whole genome shotgun (WGS) entry which is preliminary data.</text>
</comment>
<organism evidence="1 2">
    <name type="scientific">Actinomadura rubrisoli</name>
    <dbReference type="NCBI Taxonomy" id="2530368"/>
    <lineage>
        <taxon>Bacteria</taxon>
        <taxon>Bacillati</taxon>
        <taxon>Actinomycetota</taxon>
        <taxon>Actinomycetes</taxon>
        <taxon>Streptosporangiales</taxon>
        <taxon>Thermomonosporaceae</taxon>
        <taxon>Actinomadura</taxon>
    </lineage>
</organism>
<dbReference type="AlphaFoldDB" id="A0A4R5B356"/>
<protein>
    <submittedName>
        <fullName evidence="1">Uncharacterized protein</fullName>
    </submittedName>
</protein>
<proteinExistence type="predicted"/>
<name>A0A4R5B356_9ACTN</name>
<dbReference type="EMBL" id="SMKU01000170">
    <property type="protein sequence ID" value="TDD79615.1"/>
    <property type="molecule type" value="Genomic_DNA"/>
</dbReference>
<accession>A0A4R5B356</accession>
<dbReference type="RefSeq" id="WP_131898208.1">
    <property type="nucleotide sequence ID" value="NZ_SMKU01000170.1"/>
</dbReference>
<evidence type="ECO:0000313" key="2">
    <source>
        <dbReference type="Proteomes" id="UP000294513"/>
    </source>
</evidence>
<evidence type="ECO:0000313" key="1">
    <source>
        <dbReference type="EMBL" id="TDD79615.1"/>
    </source>
</evidence>
<sequence length="195" mass="21765">MIGSERPALFQVGTLTFAGDRSYRDTSDGTLLAQAFQRDRSPWRSLMTAGEIMDFRDPSGAALLSVGRIPPGFRLRRWAPIFWPNDQKAGTIKPVGFVHCDFQLCGLDGATFATAERQARGFRESYQILDGHRTPLGTVIEPEASVRAMSERGALPTSRWLNVELDPGIPDILHLLILGLPQVIRMRHGWDHRQA</sequence>